<dbReference type="InterPro" id="IPR012902">
    <property type="entry name" value="N_methyl_site"/>
</dbReference>
<name>A0ABX1VJ24_9PLAN</name>
<dbReference type="Pfam" id="PF07596">
    <property type="entry name" value="SBP_bac_10"/>
    <property type="match status" value="1"/>
</dbReference>
<dbReference type="PROSITE" id="PS00409">
    <property type="entry name" value="PROKAR_NTER_METHYL"/>
    <property type="match status" value="1"/>
</dbReference>
<keyword evidence="1" id="KW-1133">Transmembrane helix</keyword>
<keyword evidence="4" id="KW-1185">Reference proteome</keyword>
<gene>
    <name evidence="3" type="ORF">LzC2_42490</name>
</gene>
<dbReference type="EMBL" id="WTPX01000315">
    <property type="protein sequence ID" value="NNJ28138.1"/>
    <property type="molecule type" value="Genomic_DNA"/>
</dbReference>
<dbReference type="Proteomes" id="UP000609651">
    <property type="component" value="Unassembled WGS sequence"/>
</dbReference>
<comment type="caution">
    <text evidence="3">The sequence shown here is derived from an EMBL/GenBank/DDBJ whole genome shotgun (WGS) entry which is preliminary data.</text>
</comment>
<keyword evidence="1" id="KW-0472">Membrane</keyword>
<evidence type="ECO:0000256" key="1">
    <source>
        <dbReference type="SAM" id="Phobius"/>
    </source>
</evidence>
<dbReference type="SUPFAM" id="SSF54523">
    <property type="entry name" value="Pili subunits"/>
    <property type="match status" value="1"/>
</dbReference>
<dbReference type="Gene3D" id="3.30.700.10">
    <property type="entry name" value="Glycoprotein, Type 4 Pilin"/>
    <property type="match status" value="1"/>
</dbReference>
<sequence length="320" mass="34662">MPSRSRLSVRSQARSGFTLIELLVVIAVIAILVSLLLPAVQQAREAARTSQCKNNLKQIALAAHNYHSTWKRFPTANSQGGTYPTLYGGSFFTMLLPELDKGNEFALYDFKLANTDPLNQEVSGQRVPTFLCPSAAPGRSVPSCEDDANRAPGNYAVNMGAEDYNQYWAFGPPAPAPRQSGAIVYSDSADGYTSIARFRDGTTNTLMIGETAYNLPSYKFSTSRGAADCAGQSRFSFTYWANPFVGSTTCTTEYFFNPKDDGTADETTALNMSRSFRSDHAAGVNFARGDGSVHLIGDFIDADLLDALATRNGGEVIDEN</sequence>
<feature type="transmembrane region" description="Helical" evidence="1">
    <location>
        <begin position="20"/>
        <end position="40"/>
    </location>
</feature>
<evidence type="ECO:0000259" key="2">
    <source>
        <dbReference type="Pfam" id="PF07596"/>
    </source>
</evidence>
<dbReference type="RefSeq" id="WP_171190036.1">
    <property type="nucleotide sequence ID" value="NZ_WTPX01000315.1"/>
</dbReference>
<dbReference type="PANTHER" id="PTHR30093">
    <property type="entry name" value="GENERAL SECRETION PATHWAY PROTEIN G"/>
    <property type="match status" value="1"/>
</dbReference>
<reference evidence="3 4" key="1">
    <citation type="journal article" date="2020" name="Syst. Appl. Microbiol.">
        <title>Alienimonas chondri sp. nov., a novel planctomycete isolated from the biofilm of the red alga Chondrus crispus.</title>
        <authorList>
            <person name="Vitorino I."/>
            <person name="Albuquerque L."/>
            <person name="Wiegand S."/>
            <person name="Kallscheuer N."/>
            <person name="da Costa M.S."/>
            <person name="Lobo-da-Cunha A."/>
            <person name="Jogler C."/>
            <person name="Lage O.M."/>
        </authorList>
    </citation>
    <scope>NUCLEOTIDE SEQUENCE [LARGE SCALE GENOMIC DNA]</scope>
    <source>
        <strain evidence="3 4">LzC2</strain>
    </source>
</reference>
<organism evidence="3 4">
    <name type="scientific">Alienimonas chondri</name>
    <dbReference type="NCBI Taxonomy" id="2681879"/>
    <lineage>
        <taxon>Bacteria</taxon>
        <taxon>Pseudomonadati</taxon>
        <taxon>Planctomycetota</taxon>
        <taxon>Planctomycetia</taxon>
        <taxon>Planctomycetales</taxon>
        <taxon>Planctomycetaceae</taxon>
        <taxon>Alienimonas</taxon>
    </lineage>
</organism>
<evidence type="ECO:0000313" key="3">
    <source>
        <dbReference type="EMBL" id="NNJ28138.1"/>
    </source>
</evidence>
<dbReference type="NCBIfam" id="TIGR02532">
    <property type="entry name" value="IV_pilin_GFxxxE"/>
    <property type="match status" value="1"/>
</dbReference>
<accession>A0ABX1VJ24</accession>
<proteinExistence type="predicted"/>
<evidence type="ECO:0000313" key="4">
    <source>
        <dbReference type="Proteomes" id="UP000609651"/>
    </source>
</evidence>
<keyword evidence="1" id="KW-0812">Transmembrane</keyword>
<protein>
    <recommendedName>
        <fullName evidence="2">DUF1559 domain-containing protein</fullName>
    </recommendedName>
</protein>
<feature type="domain" description="DUF1559" evidence="2">
    <location>
        <begin position="41"/>
        <end position="302"/>
    </location>
</feature>
<dbReference type="InterPro" id="IPR045584">
    <property type="entry name" value="Pilin-like"/>
</dbReference>
<dbReference type="Pfam" id="PF07963">
    <property type="entry name" value="N_methyl"/>
    <property type="match status" value="1"/>
</dbReference>
<dbReference type="PANTHER" id="PTHR30093:SF2">
    <property type="entry name" value="TYPE II SECRETION SYSTEM PROTEIN H"/>
    <property type="match status" value="1"/>
</dbReference>
<dbReference type="InterPro" id="IPR011453">
    <property type="entry name" value="DUF1559"/>
</dbReference>